<organism evidence="3 4">
    <name type="scientific">Perkinsus olseni</name>
    <name type="common">Perkinsus atlanticus</name>
    <dbReference type="NCBI Taxonomy" id="32597"/>
    <lineage>
        <taxon>Eukaryota</taxon>
        <taxon>Sar</taxon>
        <taxon>Alveolata</taxon>
        <taxon>Perkinsozoa</taxon>
        <taxon>Perkinsea</taxon>
        <taxon>Perkinsida</taxon>
        <taxon>Perkinsidae</taxon>
        <taxon>Perkinsus</taxon>
    </lineage>
</organism>
<dbReference type="EMBL" id="JABANM010034150">
    <property type="protein sequence ID" value="KAF4700112.1"/>
    <property type="molecule type" value="Genomic_DNA"/>
</dbReference>
<gene>
    <name evidence="3" type="ORF">FOZ62_022692</name>
</gene>
<feature type="compositionally biased region" description="Polar residues" evidence="1">
    <location>
        <begin position="1"/>
        <end position="12"/>
    </location>
</feature>
<dbReference type="Pfam" id="PF01590">
    <property type="entry name" value="GAF"/>
    <property type="match status" value="1"/>
</dbReference>
<dbReference type="AlphaFoldDB" id="A0A7J6PVQ7"/>
<dbReference type="SMART" id="SM00065">
    <property type="entry name" value="GAF"/>
    <property type="match status" value="1"/>
</dbReference>
<sequence>MASPSSSLPVQKTDTDGRHQKPFFDFQKSLSDEMLQKLEDKVVHRIQEDPDLTYRTLLERDRRGADSKQKLARLVAENEVLRKRSAGQADKLQALRAEHRRTKETNDVLAAELVMLKNKALGRDKKLNVLEATSNLLLASLEEMELAGGGSSGGDGVLVALRQIRRQLARNLHQQLVDDQEWQRLDMERQLVVAKNKALVKELALANTNTGTHVATSNDLLSDALSKVRAARRIPCHHAELFMSPYDAENESAPAEADSVSSIAEDAPTDLAHVTVHAANDKGDSEKNLPFEPIYAEAITEPHKHFLERLFAARGEYLFEHLHCSGVPEDQRPLALQLVAKEMFGWAMRAMRITRLVQEQDKIMRLGSLDQVFSDLLNEICSCLECDRATLWIVDAVRRVLWARVPKGGAKTTKPGSLMTLEVPIPSDGVNEKVGIIASAYASREVVSIPDAYADPRFNPQPDLATGYRTNTILAVPVMQDDRVVAVIQGINKRTAKKFDDDDQFLLKMWGSVASAIVIRNERLTSSAWRLHRMALLAKFTKDCSESTKGVQDIVSNFEKSMRALFGADTTRVHLVYGDHTARIIVDVVNSSYELDESEGFQGLVGLATRSRCPHATSSSGDGSPCDPSFDATVDIRIPNHSPVKLFTIPLIENQATSLIIASQASRKLNEAEVDALAPRPSGAMNSSTEGTYDPRNEAHTGILLRLAQVLDGQLSRFLPSSAERRRRYKRLQKVAKLREVVGLFKFAGGVRKAEEPSPAAIRRLTLARGLLAARADEVCRYLPADVEMLKNEPLHRSDFSDNLGRH</sequence>
<feature type="non-terminal residue" evidence="3">
    <location>
        <position position="807"/>
    </location>
</feature>
<evidence type="ECO:0000259" key="2">
    <source>
        <dbReference type="SMART" id="SM00065"/>
    </source>
</evidence>
<evidence type="ECO:0000313" key="3">
    <source>
        <dbReference type="EMBL" id="KAF4700112.1"/>
    </source>
</evidence>
<dbReference type="SUPFAM" id="SSF55781">
    <property type="entry name" value="GAF domain-like"/>
    <property type="match status" value="1"/>
</dbReference>
<evidence type="ECO:0000313" key="4">
    <source>
        <dbReference type="Proteomes" id="UP000574390"/>
    </source>
</evidence>
<reference evidence="3 4" key="1">
    <citation type="submission" date="2020-04" db="EMBL/GenBank/DDBJ databases">
        <title>Perkinsus olseni comparative genomics.</title>
        <authorList>
            <person name="Bogema D.R."/>
        </authorList>
    </citation>
    <scope>NUCLEOTIDE SEQUENCE [LARGE SCALE GENOMIC DNA]</scope>
    <source>
        <strain evidence="3">ATCC PRA-205</strain>
    </source>
</reference>
<dbReference type="Gene3D" id="3.30.450.40">
    <property type="match status" value="1"/>
</dbReference>
<comment type="caution">
    <text evidence="3">The sequence shown here is derived from an EMBL/GenBank/DDBJ whole genome shotgun (WGS) entry which is preliminary data.</text>
</comment>
<dbReference type="InterPro" id="IPR003018">
    <property type="entry name" value="GAF"/>
</dbReference>
<dbReference type="Proteomes" id="UP000574390">
    <property type="component" value="Unassembled WGS sequence"/>
</dbReference>
<feature type="domain" description="GAF" evidence="2">
    <location>
        <begin position="368"/>
        <end position="528"/>
    </location>
</feature>
<feature type="region of interest" description="Disordered" evidence="1">
    <location>
        <begin position="1"/>
        <end position="22"/>
    </location>
</feature>
<proteinExistence type="predicted"/>
<name>A0A7J6PVQ7_PEROL</name>
<evidence type="ECO:0000256" key="1">
    <source>
        <dbReference type="SAM" id="MobiDB-lite"/>
    </source>
</evidence>
<protein>
    <recommendedName>
        <fullName evidence="2">GAF domain-containing protein</fullName>
    </recommendedName>
</protein>
<accession>A0A7J6PVQ7</accession>
<dbReference type="InterPro" id="IPR029016">
    <property type="entry name" value="GAF-like_dom_sf"/>
</dbReference>